<evidence type="ECO:0000313" key="11">
    <source>
        <dbReference type="EMBL" id="SEW43908.1"/>
    </source>
</evidence>
<dbReference type="Proteomes" id="UP000199310">
    <property type="component" value="Unassembled WGS sequence"/>
</dbReference>
<dbReference type="SUPFAM" id="SSF51445">
    <property type="entry name" value="(Trans)glycosidases"/>
    <property type="match status" value="1"/>
</dbReference>
<dbReference type="Pfam" id="PF16874">
    <property type="entry name" value="Glyco_hydro_36C"/>
    <property type="match status" value="1"/>
</dbReference>
<dbReference type="PANTHER" id="PTHR43053:SF3">
    <property type="entry name" value="ALPHA-GALACTOSIDASE C-RELATED"/>
    <property type="match status" value="1"/>
</dbReference>
<dbReference type="PROSITE" id="PS00512">
    <property type="entry name" value="ALPHA_GALACTOSIDASE"/>
    <property type="match status" value="1"/>
</dbReference>
<comment type="catalytic activity">
    <reaction evidence="1 5">
        <text>Hydrolysis of terminal, non-reducing alpha-D-galactose residues in alpha-D-galactosides, including galactose oligosaccharides, galactomannans and galactolipids.</text>
        <dbReference type="EC" id="3.2.1.22"/>
    </reaction>
</comment>
<evidence type="ECO:0000256" key="7">
    <source>
        <dbReference type="PIRSR" id="PIRSR005536-2"/>
    </source>
</evidence>
<evidence type="ECO:0000256" key="8">
    <source>
        <dbReference type="SAM" id="SignalP"/>
    </source>
</evidence>
<evidence type="ECO:0000256" key="4">
    <source>
        <dbReference type="ARBA" id="ARBA00023295"/>
    </source>
</evidence>
<evidence type="ECO:0000256" key="1">
    <source>
        <dbReference type="ARBA" id="ARBA00001255"/>
    </source>
</evidence>
<feature type="active site" description="Proton donor" evidence="6">
    <location>
        <position position="552"/>
    </location>
</feature>
<evidence type="ECO:0000256" key="2">
    <source>
        <dbReference type="ARBA" id="ARBA00012755"/>
    </source>
</evidence>
<feature type="active site" description="Nucleophile" evidence="6">
    <location>
        <position position="483"/>
    </location>
</feature>
<dbReference type="InterPro" id="IPR050985">
    <property type="entry name" value="Alpha-glycosidase_related"/>
</dbReference>
<reference evidence="12" key="1">
    <citation type="submission" date="2016-10" db="EMBL/GenBank/DDBJ databases">
        <authorList>
            <person name="Varghese N."/>
            <person name="Submissions S."/>
        </authorList>
    </citation>
    <scope>NUCLEOTIDE SEQUENCE [LARGE SCALE GENOMIC DNA]</scope>
    <source>
        <strain evidence="12">DSM 3695</strain>
    </source>
</reference>
<dbReference type="PIRSF" id="PIRSF005536">
    <property type="entry name" value="Agal"/>
    <property type="match status" value="1"/>
</dbReference>
<dbReference type="CDD" id="cd14791">
    <property type="entry name" value="GH36"/>
    <property type="match status" value="1"/>
</dbReference>
<dbReference type="InterPro" id="IPR013780">
    <property type="entry name" value="Glyco_hydro_b"/>
</dbReference>
<protein>
    <recommendedName>
        <fullName evidence="2 5">Alpha-galactosidase</fullName>
        <ecNumber evidence="2 5">3.2.1.22</ecNumber>
    </recommendedName>
</protein>
<dbReference type="Pfam" id="PF16875">
    <property type="entry name" value="Glyco_hydro_36N"/>
    <property type="match status" value="1"/>
</dbReference>
<feature type="binding site" evidence="7">
    <location>
        <begin position="481"/>
        <end position="485"/>
    </location>
    <ligand>
        <name>substrate</name>
    </ligand>
</feature>
<feature type="domain" description="Glycosyl hydrolase family 36 C-terminal" evidence="9">
    <location>
        <begin position="647"/>
        <end position="733"/>
    </location>
</feature>
<feature type="binding site" evidence="7">
    <location>
        <position position="552"/>
    </location>
    <ligand>
        <name>substrate</name>
    </ligand>
</feature>
<dbReference type="InterPro" id="IPR013785">
    <property type="entry name" value="Aldolase_TIM"/>
</dbReference>
<keyword evidence="3 5" id="KW-0378">Hydrolase</keyword>
<evidence type="ECO:0000259" key="9">
    <source>
        <dbReference type="Pfam" id="PF16874"/>
    </source>
</evidence>
<evidence type="ECO:0000256" key="5">
    <source>
        <dbReference type="PIRNR" id="PIRNR005536"/>
    </source>
</evidence>
<sequence length="739" mass="83905">MTFFAMRFIHLRRSAVLLFMGLCTQAVAQNTRPLIIPVESKNNAMVLQVDEKGQLSTIYFGKKLTRTAEYQLAPAAYKQTEDYSGISNAAYTAAGGKNLFEPAIAVTHTDGNQSLDLRYVSHTVTPKGNDVNEIAILLKDPVYAFEVTLYYKVYQAMDVIEQWSVIRHQEKGNVTLQKFASANLYLKASRYWLKQYHGDWAKEMQPEEAPLTHGIKTLDTKLGTRANLFQPSVFMVSLDQKATEDEGSVLYGAMEWSGNFRIDLELDNLDNLRIIAGINNFASPYILKSNTTFETPPFLYTFSTQGKGDASRKLQSWARNYKLLDGKGERLTLLNNWEATYFDFDESRLKGLLKDTKDLGVDLFLLDDGWFGNKFPRNSDNAALGDWQENRKKLPNGIAALDSAAQGNGVKFGIWVEPEMVSPASELYSKHPDWVVKQPAREEHYFRHQLVLDLSNPQVQDFVFKVIDSLFIKAPKLSYIKWDCNAVIYNVGSAFQKQQQSQFYVEYVRGLYKVLARIRAKYPVVPMMLCSGGGGRVDYGALQYFTEYWPSDNTDPMERIFIQWENSYFYPAIASANHVTDWGKQPIKFRVDVAMMGKLGFDIVVKDLKDAERTFCQEAIHNYTALKDVIWHGDQYRLADPHEGSMAAIMYVDEKKSSGVVFNYLVNNRYGAGSAFPVRLKGLDAAKQYRLKEINLYPGEKSPVAAEQVYSGEFLMQVGFNPQLNTTRTSVVLQINEAI</sequence>
<dbReference type="PANTHER" id="PTHR43053">
    <property type="entry name" value="GLYCOSIDASE FAMILY 31"/>
    <property type="match status" value="1"/>
</dbReference>
<evidence type="ECO:0000313" key="12">
    <source>
        <dbReference type="Proteomes" id="UP000199310"/>
    </source>
</evidence>
<proteinExistence type="inferred from homology"/>
<dbReference type="PRINTS" id="PR00743">
    <property type="entry name" value="GLHYDRLASE36"/>
</dbReference>
<dbReference type="EMBL" id="FOJG01000001">
    <property type="protein sequence ID" value="SEW43908.1"/>
    <property type="molecule type" value="Genomic_DNA"/>
</dbReference>
<evidence type="ECO:0000256" key="6">
    <source>
        <dbReference type="PIRSR" id="PIRSR005536-1"/>
    </source>
</evidence>
<dbReference type="InterPro" id="IPR002252">
    <property type="entry name" value="Glyco_hydro_36"/>
</dbReference>
<dbReference type="InterPro" id="IPR038417">
    <property type="entry name" value="Alpga-gal_N_sf"/>
</dbReference>
<gene>
    <name evidence="11" type="ORF">SAMN04488122_3272</name>
</gene>
<dbReference type="InterPro" id="IPR000111">
    <property type="entry name" value="Glyco_hydro_27/36_CS"/>
</dbReference>
<organism evidence="11 12">
    <name type="scientific">Chitinophaga arvensicola</name>
    <dbReference type="NCBI Taxonomy" id="29529"/>
    <lineage>
        <taxon>Bacteria</taxon>
        <taxon>Pseudomonadati</taxon>
        <taxon>Bacteroidota</taxon>
        <taxon>Chitinophagia</taxon>
        <taxon>Chitinophagales</taxon>
        <taxon>Chitinophagaceae</taxon>
        <taxon>Chitinophaga</taxon>
    </lineage>
</organism>
<dbReference type="OrthoDB" id="9758822at2"/>
<name>A0A1I0RRD1_9BACT</name>
<feature type="binding site" evidence="7">
    <location>
        <begin position="367"/>
        <end position="368"/>
    </location>
    <ligand>
        <name>substrate</name>
    </ligand>
</feature>
<dbReference type="STRING" id="29529.SAMN04488122_3272"/>
<keyword evidence="4 5" id="KW-0326">Glycosidase</keyword>
<feature type="binding site" evidence="7">
    <location>
        <position position="530"/>
    </location>
    <ligand>
        <name>substrate</name>
    </ligand>
</feature>
<dbReference type="Gene3D" id="2.60.40.1180">
    <property type="entry name" value="Golgi alpha-mannosidase II"/>
    <property type="match status" value="1"/>
</dbReference>
<keyword evidence="8" id="KW-0732">Signal</keyword>
<comment type="similarity">
    <text evidence="5">Belongs to the glycosyl hydrolase.</text>
</comment>
<dbReference type="EC" id="3.2.1.22" evidence="2 5"/>
<feature type="signal peptide" evidence="8">
    <location>
        <begin position="1"/>
        <end position="28"/>
    </location>
</feature>
<dbReference type="Gene3D" id="3.20.20.70">
    <property type="entry name" value="Aldolase class I"/>
    <property type="match status" value="1"/>
</dbReference>
<dbReference type="AlphaFoldDB" id="A0A1I0RRD1"/>
<dbReference type="InterPro" id="IPR017853">
    <property type="entry name" value="GH"/>
</dbReference>
<feature type="binding site" evidence="7">
    <location>
        <position position="200"/>
    </location>
    <ligand>
        <name>substrate</name>
    </ligand>
</feature>
<dbReference type="GO" id="GO:0004557">
    <property type="term" value="F:alpha-galactosidase activity"/>
    <property type="evidence" value="ECO:0007669"/>
    <property type="project" value="UniProtKB-UniRule"/>
</dbReference>
<evidence type="ECO:0000256" key="3">
    <source>
        <dbReference type="ARBA" id="ARBA00022801"/>
    </source>
</evidence>
<accession>A0A1I0RRD1</accession>
<dbReference type="InterPro" id="IPR031704">
    <property type="entry name" value="Glyco_hydro_36_N"/>
</dbReference>
<dbReference type="Gene3D" id="2.70.98.60">
    <property type="entry name" value="alpha-galactosidase from lactobacil brevis"/>
    <property type="match status" value="1"/>
</dbReference>
<dbReference type="InterPro" id="IPR031705">
    <property type="entry name" value="Glyco_hydro_36_C"/>
</dbReference>
<dbReference type="FunFam" id="3.20.20.70:FF:000118">
    <property type="entry name" value="Alpha-galactosidase"/>
    <property type="match status" value="1"/>
</dbReference>
<feature type="domain" description="Glycosyl hydrolase family 36 N-terminal" evidence="10">
    <location>
        <begin position="53"/>
        <end position="287"/>
    </location>
</feature>
<keyword evidence="12" id="KW-1185">Reference proteome</keyword>
<dbReference type="GO" id="GO:0016052">
    <property type="term" value="P:carbohydrate catabolic process"/>
    <property type="evidence" value="ECO:0007669"/>
    <property type="project" value="InterPro"/>
</dbReference>
<feature type="chain" id="PRO_5011738448" description="Alpha-galactosidase" evidence="8">
    <location>
        <begin position="29"/>
        <end position="739"/>
    </location>
</feature>
<feature type="binding site" evidence="7">
    <location>
        <position position="447"/>
    </location>
    <ligand>
        <name>substrate</name>
    </ligand>
</feature>
<evidence type="ECO:0000259" key="10">
    <source>
        <dbReference type="Pfam" id="PF16875"/>
    </source>
</evidence>
<dbReference type="Pfam" id="PF02065">
    <property type="entry name" value="Melibiase"/>
    <property type="match status" value="1"/>
</dbReference>